<evidence type="ECO:0000256" key="1">
    <source>
        <dbReference type="ARBA" id="ARBA00004328"/>
    </source>
</evidence>
<feature type="domain" description="Phage capsid-like C-terminal" evidence="3">
    <location>
        <begin position="140"/>
        <end position="385"/>
    </location>
</feature>
<dbReference type="Proteomes" id="UP001186104">
    <property type="component" value="Unassembled WGS sequence"/>
</dbReference>
<comment type="subcellular location">
    <subcellularLocation>
        <location evidence="1">Virion</location>
    </subcellularLocation>
</comment>
<dbReference type="InterPro" id="IPR024455">
    <property type="entry name" value="Phage_capsid"/>
</dbReference>
<evidence type="ECO:0000313" key="5">
    <source>
        <dbReference type="Proteomes" id="UP001186104"/>
    </source>
</evidence>
<dbReference type="Pfam" id="PF05065">
    <property type="entry name" value="Phage_capsid"/>
    <property type="match status" value="1"/>
</dbReference>
<feature type="compositionally biased region" description="Acidic residues" evidence="2">
    <location>
        <begin position="63"/>
        <end position="74"/>
    </location>
</feature>
<accession>A0ABU4D550</accession>
<reference evidence="4 5" key="1">
    <citation type="submission" date="2023-10" db="EMBL/GenBank/DDBJ databases">
        <title>Development of a sustainable strategy for remediation of hydrocarbon-contaminated territories based on the waste exchange concept.</title>
        <authorList>
            <person name="Krivoruchko A."/>
        </authorList>
    </citation>
    <scope>NUCLEOTIDE SEQUENCE [LARGE SCALE GENOMIC DNA]</scope>
    <source>
        <strain evidence="4 5">IEGM 1327</strain>
    </source>
</reference>
<sequence>MNLKEQLAKLYDRVKELQLIGIERDYTDAEVAETKQLLKQQHELRERIEKNADIDEKLKSAMDSDDGGDEEDSESTLRGGKAVKTGFLPQGDKFKSLAGNIAKQVQRTAGRKAIADSDTLTPIILSSQSPVEIGKPATSLLAVVPVVQRSAPRFEWLQQTVRTNNAAIVAPGAVKPTSIYGIEKRDGELRVVAHFSEPIDKYLIADNSTLATFVANELLYGLYAELERQMIEGAGGVAELKGLSATSGVLAQAFATDLVTTTRKAITRLENAGQTPSYFALSPDDWEAVELSRTADGHLELGNTAVNLAAKQLWGKPVVTVPGLDNGSGYLVGEGATELSTDTLGVETKWFEQHADDALRNLMRARCEGRFEFTVPKPSAVVALDLAA</sequence>
<evidence type="ECO:0000259" key="3">
    <source>
        <dbReference type="Pfam" id="PF05065"/>
    </source>
</evidence>
<name>A0ABU4D550_9NOCA</name>
<feature type="compositionally biased region" description="Basic and acidic residues" evidence="2">
    <location>
        <begin position="49"/>
        <end position="62"/>
    </location>
</feature>
<feature type="region of interest" description="Disordered" evidence="2">
    <location>
        <begin position="49"/>
        <end position="84"/>
    </location>
</feature>
<gene>
    <name evidence="4" type="ORF">R3P93_20040</name>
</gene>
<dbReference type="InterPro" id="IPR054612">
    <property type="entry name" value="Phage_capsid-like_C"/>
</dbReference>
<organism evidence="4 5">
    <name type="scientific">Rhodococcus cerastii</name>
    <dbReference type="NCBI Taxonomy" id="908616"/>
    <lineage>
        <taxon>Bacteria</taxon>
        <taxon>Bacillati</taxon>
        <taxon>Actinomycetota</taxon>
        <taxon>Actinomycetes</taxon>
        <taxon>Mycobacteriales</taxon>
        <taxon>Nocardiaceae</taxon>
        <taxon>Rhodococcus</taxon>
    </lineage>
</organism>
<proteinExistence type="predicted"/>
<dbReference type="EMBL" id="JAWLKF010000013">
    <property type="protein sequence ID" value="MDV6304859.1"/>
    <property type="molecule type" value="Genomic_DNA"/>
</dbReference>
<evidence type="ECO:0000313" key="4">
    <source>
        <dbReference type="EMBL" id="MDV6304859.1"/>
    </source>
</evidence>
<evidence type="ECO:0000256" key="2">
    <source>
        <dbReference type="SAM" id="MobiDB-lite"/>
    </source>
</evidence>
<protein>
    <submittedName>
        <fullName evidence="4">Phage major capsid protein</fullName>
    </submittedName>
</protein>
<dbReference type="RefSeq" id="WP_317533871.1">
    <property type="nucleotide sequence ID" value="NZ_JAWLKF010000013.1"/>
</dbReference>
<dbReference type="NCBIfam" id="TIGR01554">
    <property type="entry name" value="major_cap_HK97"/>
    <property type="match status" value="1"/>
</dbReference>
<comment type="caution">
    <text evidence="4">The sequence shown here is derived from an EMBL/GenBank/DDBJ whole genome shotgun (WGS) entry which is preliminary data.</text>
</comment>
<dbReference type="Gene3D" id="3.30.2320.10">
    <property type="entry name" value="hypothetical protein PF0899 domain"/>
    <property type="match status" value="1"/>
</dbReference>
<dbReference type="SUPFAM" id="SSF56563">
    <property type="entry name" value="Major capsid protein gp5"/>
    <property type="match status" value="1"/>
</dbReference>
<dbReference type="Gene3D" id="3.30.2400.10">
    <property type="entry name" value="Major capsid protein gp5"/>
    <property type="match status" value="1"/>
</dbReference>
<keyword evidence="5" id="KW-1185">Reference proteome</keyword>